<keyword evidence="17" id="KW-1208">Phospholipid metabolism</keyword>
<dbReference type="InterPro" id="IPR000374">
    <property type="entry name" value="PC_trans"/>
</dbReference>
<keyword evidence="10 18" id="KW-0808">Transferase</keyword>
<sequence>MQPGARLADVRLRTVTGVLLAAVAFAAVWIGGLVFAALIAVAAALVLGEWRGLTRLKLWAYRAALAFLAAGLALAIVDVRLEGLLMAAALIGAGSLLLLPFAGPPAFGLAYAGLPAVALIWLRALPWGLEIIVWVLAVVIATDVFAYIAGRSIGGRKLAPAISPAKTWAGLFGGVAAALVVGWLTAHYFALPGWLGLSGGLMAVLAQIGDLFESWLKRRAGAKDSGNLLPGHGGVMDRVDGFMPVALATAAAVVVGMGL</sequence>
<evidence type="ECO:0000256" key="9">
    <source>
        <dbReference type="ARBA" id="ARBA00022516"/>
    </source>
</evidence>
<evidence type="ECO:0000256" key="6">
    <source>
        <dbReference type="ARBA" id="ARBA00012487"/>
    </source>
</evidence>
<dbReference type="GO" id="GO:0016024">
    <property type="term" value="P:CDP-diacylglycerol biosynthetic process"/>
    <property type="evidence" value="ECO:0007669"/>
    <property type="project" value="UniProtKB-UniPathway"/>
</dbReference>
<evidence type="ECO:0000256" key="5">
    <source>
        <dbReference type="ARBA" id="ARBA00010185"/>
    </source>
</evidence>
<dbReference type="EC" id="2.7.7.41" evidence="6 18"/>
<evidence type="ECO:0000313" key="20">
    <source>
        <dbReference type="EMBL" id="API60965.1"/>
    </source>
</evidence>
<keyword evidence="13 19" id="KW-1133">Transmembrane helix</keyword>
<dbReference type="STRING" id="1921510.BSL82_05490"/>
<keyword evidence="15 19" id="KW-0472">Membrane</keyword>
<reference evidence="21" key="1">
    <citation type="submission" date="2016-11" db="EMBL/GenBank/DDBJ databases">
        <title>Complete Genome Sequence of alachlor-degrading Sphingomonas sp. strain JJ-A5.</title>
        <authorList>
            <person name="Lee H."/>
            <person name="Ka J.-O."/>
        </authorList>
    </citation>
    <scope>NUCLEOTIDE SEQUENCE [LARGE SCALE GENOMIC DNA]</scope>
    <source>
        <strain evidence="21">JJ-A5</strain>
    </source>
</reference>
<dbReference type="AlphaFoldDB" id="A0A1L3ZZC7"/>
<keyword evidence="21" id="KW-1185">Reference proteome</keyword>
<dbReference type="OrthoDB" id="9799199at2"/>
<dbReference type="PANTHER" id="PTHR46382">
    <property type="entry name" value="PHOSPHATIDATE CYTIDYLYLTRANSFERASE"/>
    <property type="match status" value="1"/>
</dbReference>
<evidence type="ECO:0000256" key="18">
    <source>
        <dbReference type="RuleBase" id="RU003938"/>
    </source>
</evidence>
<evidence type="ECO:0000256" key="3">
    <source>
        <dbReference type="ARBA" id="ARBA00005119"/>
    </source>
</evidence>
<feature type="transmembrane region" description="Helical" evidence="19">
    <location>
        <begin position="20"/>
        <end position="47"/>
    </location>
</feature>
<dbReference type="EMBL" id="CP018221">
    <property type="protein sequence ID" value="API60965.1"/>
    <property type="molecule type" value="Genomic_DNA"/>
</dbReference>
<protein>
    <recommendedName>
        <fullName evidence="7 18">Phosphatidate cytidylyltransferase</fullName>
        <ecNumber evidence="6 18">2.7.7.41</ecNumber>
    </recommendedName>
</protein>
<evidence type="ECO:0000256" key="2">
    <source>
        <dbReference type="ARBA" id="ARBA00004651"/>
    </source>
</evidence>
<evidence type="ECO:0000256" key="19">
    <source>
        <dbReference type="SAM" id="Phobius"/>
    </source>
</evidence>
<evidence type="ECO:0000256" key="11">
    <source>
        <dbReference type="ARBA" id="ARBA00022692"/>
    </source>
</evidence>
<keyword evidence="11 18" id="KW-0812">Transmembrane</keyword>
<name>A0A1L3ZZC7_9SPHN</name>
<evidence type="ECO:0000256" key="13">
    <source>
        <dbReference type="ARBA" id="ARBA00022989"/>
    </source>
</evidence>
<dbReference type="PANTHER" id="PTHR46382:SF1">
    <property type="entry name" value="PHOSPHATIDATE CYTIDYLYLTRANSFERASE"/>
    <property type="match status" value="1"/>
</dbReference>
<evidence type="ECO:0000256" key="17">
    <source>
        <dbReference type="ARBA" id="ARBA00023264"/>
    </source>
</evidence>
<evidence type="ECO:0000256" key="1">
    <source>
        <dbReference type="ARBA" id="ARBA00001698"/>
    </source>
</evidence>
<evidence type="ECO:0000256" key="12">
    <source>
        <dbReference type="ARBA" id="ARBA00022695"/>
    </source>
</evidence>
<evidence type="ECO:0000256" key="10">
    <source>
        <dbReference type="ARBA" id="ARBA00022679"/>
    </source>
</evidence>
<dbReference type="KEGG" id="sphj:BSL82_05490"/>
<evidence type="ECO:0000256" key="7">
    <source>
        <dbReference type="ARBA" id="ARBA00019373"/>
    </source>
</evidence>
<dbReference type="PROSITE" id="PS01315">
    <property type="entry name" value="CDS"/>
    <property type="match status" value="1"/>
</dbReference>
<dbReference type="Pfam" id="PF01148">
    <property type="entry name" value="CTP_transf_1"/>
    <property type="match status" value="1"/>
</dbReference>
<feature type="transmembrane region" description="Helical" evidence="19">
    <location>
        <begin position="168"/>
        <end position="188"/>
    </location>
</feature>
<evidence type="ECO:0000256" key="15">
    <source>
        <dbReference type="ARBA" id="ARBA00023136"/>
    </source>
</evidence>
<comment type="pathway">
    <text evidence="3 18">Phospholipid metabolism; CDP-diacylglycerol biosynthesis; CDP-diacylglycerol from sn-glycerol 3-phosphate: step 3/3.</text>
</comment>
<comment type="pathway">
    <text evidence="4">Lipid metabolism.</text>
</comment>
<dbReference type="UniPathway" id="UPA00557">
    <property type="reaction ID" value="UER00614"/>
</dbReference>
<evidence type="ECO:0000256" key="4">
    <source>
        <dbReference type="ARBA" id="ARBA00005189"/>
    </source>
</evidence>
<accession>A0A1L3ZZC7</accession>
<dbReference type="GO" id="GO:0005886">
    <property type="term" value="C:plasma membrane"/>
    <property type="evidence" value="ECO:0007669"/>
    <property type="project" value="UniProtKB-SubCell"/>
</dbReference>
<evidence type="ECO:0000256" key="8">
    <source>
        <dbReference type="ARBA" id="ARBA00022475"/>
    </source>
</evidence>
<organism evidence="20 21">
    <name type="scientific">Tardibacter chloracetimidivorans</name>
    <dbReference type="NCBI Taxonomy" id="1921510"/>
    <lineage>
        <taxon>Bacteria</taxon>
        <taxon>Pseudomonadati</taxon>
        <taxon>Pseudomonadota</taxon>
        <taxon>Alphaproteobacteria</taxon>
        <taxon>Sphingomonadales</taxon>
        <taxon>Sphingomonadaceae</taxon>
        <taxon>Tardibacter</taxon>
    </lineage>
</organism>
<keyword evidence="16" id="KW-0594">Phospholipid biosynthesis</keyword>
<comment type="subcellular location">
    <subcellularLocation>
        <location evidence="2">Cell membrane</location>
        <topology evidence="2">Multi-pass membrane protein</topology>
    </subcellularLocation>
</comment>
<comment type="similarity">
    <text evidence="5 18">Belongs to the CDS family.</text>
</comment>
<keyword evidence="12 18" id="KW-0548">Nucleotidyltransferase</keyword>
<feature type="transmembrane region" description="Helical" evidence="19">
    <location>
        <begin position="131"/>
        <end position="148"/>
    </location>
</feature>
<keyword evidence="14" id="KW-0443">Lipid metabolism</keyword>
<evidence type="ECO:0000256" key="14">
    <source>
        <dbReference type="ARBA" id="ARBA00023098"/>
    </source>
</evidence>
<feature type="transmembrane region" description="Helical" evidence="19">
    <location>
        <begin position="59"/>
        <end position="77"/>
    </location>
</feature>
<feature type="transmembrane region" description="Helical" evidence="19">
    <location>
        <begin position="83"/>
        <end position="101"/>
    </location>
</feature>
<keyword evidence="9" id="KW-0444">Lipid biosynthesis</keyword>
<proteinExistence type="inferred from homology"/>
<keyword evidence="8" id="KW-1003">Cell membrane</keyword>
<evidence type="ECO:0000256" key="16">
    <source>
        <dbReference type="ARBA" id="ARBA00023209"/>
    </source>
</evidence>
<comment type="catalytic activity">
    <reaction evidence="1 18">
        <text>a 1,2-diacyl-sn-glycero-3-phosphate + CTP + H(+) = a CDP-1,2-diacyl-sn-glycerol + diphosphate</text>
        <dbReference type="Rhea" id="RHEA:16229"/>
        <dbReference type="ChEBI" id="CHEBI:15378"/>
        <dbReference type="ChEBI" id="CHEBI:33019"/>
        <dbReference type="ChEBI" id="CHEBI:37563"/>
        <dbReference type="ChEBI" id="CHEBI:58332"/>
        <dbReference type="ChEBI" id="CHEBI:58608"/>
        <dbReference type="EC" id="2.7.7.41"/>
    </reaction>
</comment>
<dbReference type="Proteomes" id="UP000182063">
    <property type="component" value="Chromosome"/>
</dbReference>
<gene>
    <name evidence="20" type="ORF">BSL82_05490</name>
</gene>
<dbReference type="GO" id="GO:0004605">
    <property type="term" value="F:phosphatidate cytidylyltransferase activity"/>
    <property type="evidence" value="ECO:0007669"/>
    <property type="project" value="UniProtKB-EC"/>
</dbReference>
<evidence type="ECO:0000313" key="21">
    <source>
        <dbReference type="Proteomes" id="UP000182063"/>
    </source>
</evidence>